<proteinExistence type="predicted"/>
<protein>
    <submittedName>
        <fullName evidence="4">DUF1707 domain-containing protein</fullName>
    </submittedName>
</protein>
<keyword evidence="5" id="KW-1185">Reference proteome</keyword>
<dbReference type="PANTHER" id="PTHR40763">
    <property type="entry name" value="MEMBRANE PROTEIN-RELATED"/>
    <property type="match status" value="1"/>
</dbReference>
<sequence length="220" mass="23311">MDESALEKRQVSLTKTAEAEPALRASDADRDRIADILREALAEGRLTADEHADRVDAVYRARTVAELEPLVRDLPVAARTGAPADPYAPPRPSGSPARPAENLVAVFGGATRKGRWRAGGRLNAFALFGGVEIDLTEALFEERQIVISTWALFGGVEVKVPENVSLRSTGTGVFGGFDVDSYEAADPEAPSVLITGCAVFGGVAAKAKRGKRVKDLRAAG</sequence>
<dbReference type="Pfam" id="PF09922">
    <property type="entry name" value="LiaF-like_C"/>
    <property type="match status" value="1"/>
</dbReference>
<organism evidence="4 5">
    <name type="scientific">Streptomyces thioluteus</name>
    <dbReference type="NCBI Taxonomy" id="66431"/>
    <lineage>
        <taxon>Bacteria</taxon>
        <taxon>Bacillati</taxon>
        <taxon>Actinomycetota</taxon>
        <taxon>Actinomycetes</taxon>
        <taxon>Kitasatosporales</taxon>
        <taxon>Streptomycetaceae</taxon>
        <taxon>Streptomyces</taxon>
    </lineage>
</organism>
<dbReference type="InterPro" id="IPR012551">
    <property type="entry name" value="DUF1707_SHOCT-like"/>
</dbReference>
<evidence type="ECO:0000256" key="1">
    <source>
        <dbReference type="SAM" id="MobiDB-lite"/>
    </source>
</evidence>
<evidence type="ECO:0000313" key="5">
    <source>
        <dbReference type="Proteomes" id="UP001501102"/>
    </source>
</evidence>
<evidence type="ECO:0000259" key="3">
    <source>
        <dbReference type="Pfam" id="PF09922"/>
    </source>
</evidence>
<dbReference type="PANTHER" id="PTHR40763:SF4">
    <property type="entry name" value="DUF1707 DOMAIN-CONTAINING PROTEIN"/>
    <property type="match status" value="1"/>
</dbReference>
<evidence type="ECO:0000313" key="4">
    <source>
        <dbReference type="EMBL" id="GAA2921390.1"/>
    </source>
</evidence>
<feature type="region of interest" description="Disordered" evidence="1">
    <location>
        <begin position="1"/>
        <end position="26"/>
    </location>
</feature>
<comment type="caution">
    <text evidence="4">The sequence shown here is derived from an EMBL/GenBank/DDBJ whole genome shotgun (WGS) entry which is preliminary data.</text>
</comment>
<feature type="domain" description="Cell wall-active antibiotics response LiaF-like C-terminal" evidence="3">
    <location>
        <begin position="121"/>
        <end position="183"/>
    </location>
</feature>
<feature type="domain" description="DUF1707" evidence="2">
    <location>
        <begin position="23"/>
        <end position="75"/>
    </location>
</feature>
<dbReference type="InterPro" id="IPR024425">
    <property type="entry name" value="LiaF-like_C"/>
</dbReference>
<dbReference type="Pfam" id="PF08044">
    <property type="entry name" value="DUF1707"/>
    <property type="match status" value="1"/>
</dbReference>
<accession>A0ABN3WM15</accession>
<dbReference type="RefSeq" id="WP_425585960.1">
    <property type="nucleotide sequence ID" value="NZ_BAAAXZ010000064.1"/>
</dbReference>
<name>A0ABN3WM15_STRTU</name>
<gene>
    <name evidence="4" type="ORF">GCM10020221_16980</name>
</gene>
<dbReference type="EMBL" id="BAAAXZ010000064">
    <property type="protein sequence ID" value="GAA2921390.1"/>
    <property type="molecule type" value="Genomic_DNA"/>
</dbReference>
<evidence type="ECO:0000259" key="2">
    <source>
        <dbReference type="Pfam" id="PF08044"/>
    </source>
</evidence>
<reference evidence="4 5" key="1">
    <citation type="journal article" date="2019" name="Int. J. Syst. Evol. Microbiol.">
        <title>The Global Catalogue of Microorganisms (GCM) 10K type strain sequencing project: providing services to taxonomists for standard genome sequencing and annotation.</title>
        <authorList>
            <consortium name="The Broad Institute Genomics Platform"/>
            <consortium name="The Broad Institute Genome Sequencing Center for Infectious Disease"/>
            <person name="Wu L."/>
            <person name="Ma J."/>
        </authorList>
    </citation>
    <scope>NUCLEOTIDE SEQUENCE [LARGE SCALE GENOMIC DNA]</scope>
    <source>
        <strain evidence="4 5">JCM 4087</strain>
    </source>
</reference>
<dbReference type="Proteomes" id="UP001501102">
    <property type="component" value="Unassembled WGS sequence"/>
</dbReference>
<feature type="compositionally biased region" description="Basic and acidic residues" evidence="1">
    <location>
        <begin position="1"/>
        <end position="10"/>
    </location>
</feature>